<keyword evidence="2" id="KW-1185">Reference proteome</keyword>
<dbReference type="OrthoDB" id="6120799at2"/>
<dbReference type="RefSeq" id="WP_079413436.1">
    <property type="nucleotide sequence ID" value="NZ_MZGW01000010.1"/>
</dbReference>
<protein>
    <recommendedName>
        <fullName evidence="3">Thioredoxin</fullName>
    </recommendedName>
</protein>
<dbReference type="Gene3D" id="3.40.30.10">
    <property type="entry name" value="Glutaredoxin"/>
    <property type="match status" value="1"/>
</dbReference>
<comment type="caution">
    <text evidence="1">The sequence shown here is derived from an EMBL/GenBank/DDBJ whole genome shotgun (WGS) entry which is preliminary data.</text>
</comment>
<name>A0A1V4I5U1_9FIRM</name>
<sequence length="168" mass="19314">MSLKDLFDIGEGFISFLDNCEEVYRSKIKEIMENMNIEENTESRIRNIDKNINILAFAEAWCPDCQINLPPVYTLTQLNENIKLSIVPREGNEEALSKYKVNGKPKIPTFIIMDAEFNVLGAFVEIPNIIKEVVTRGNQPEIIVTKRKYRKGEYCKDTVLDIIKIIGQ</sequence>
<dbReference type="Proteomes" id="UP000190140">
    <property type="component" value="Unassembled WGS sequence"/>
</dbReference>
<dbReference type="STRING" id="29349.CLOTH_19020"/>
<proteinExistence type="predicted"/>
<reference evidence="1 2" key="1">
    <citation type="submission" date="2017-03" db="EMBL/GenBank/DDBJ databases">
        <title>Genome sequence of Clostridium thermoalcaliphilum DSM 7309.</title>
        <authorList>
            <person name="Poehlein A."/>
            <person name="Daniel R."/>
        </authorList>
    </citation>
    <scope>NUCLEOTIDE SEQUENCE [LARGE SCALE GENOMIC DNA]</scope>
    <source>
        <strain evidence="1 2">DSM 7309</strain>
    </source>
</reference>
<gene>
    <name evidence="1" type="ORF">CLOTH_19020</name>
</gene>
<evidence type="ECO:0000313" key="2">
    <source>
        <dbReference type="Proteomes" id="UP000190140"/>
    </source>
</evidence>
<dbReference type="AlphaFoldDB" id="A0A1V4I5U1"/>
<dbReference type="EMBL" id="MZGW01000010">
    <property type="protein sequence ID" value="OPJ54937.1"/>
    <property type="molecule type" value="Genomic_DNA"/>
</dbReference>
<dbReference type="InterPro" id="IPR036249">
    <property type="entry name" value="Thioredoxin-like_sf"/>
</dbReference>
<dbReference type="Pfam" id="PF14595">
    <property type="entry name" value="Thioredoxin_9"/>
    <property type="match status" value="1"/>
</dbReference>
<accession>A0A1V4I5U1</accession>
<organism evidence="1 2">
    <name type="scientific">Alkalithermobacter paradoxus</name>
    <dbReference type="NCBI Taxonomy" id="29349"/>
    <lineage>
        <taxon>Bacteria</taxon>
        <taxon>Bacillati</taxon>
        <taxon>Bacillota</taxon>
        <taxon>Clostridia</taxon>
        <taxon>Peptostreptococcales</taxon>
        <taxon>Tepidibacteraceae</taxon>
        <taxon>Alkalithermobacter</taxon>
    </lineage>
</organism>
<evidence type="ECO:0000313" key="1">
    <source>
        <dbReference type="EMBL" id="OPJ54937.1"/>
    </source>
</evidence>
<dbReference type="SUPFAM" id="SSF52833">
    <property type="entry name" value="Thioredoxin-like"/>
    <property type="match status" value="1"/>
</dbReference>
<evidence type="ECO:0008006" key="3">
    <source>
        <dbReference type="Google" id="ProtNLM"/>
    </source>
</evidence>